<dbReference type="EMBL" id="JACJIA010000019">
    <property type="protein sequence ID" value="MBA8956968.1"/>
    <property type="molecule type" value="Genomic_DNA"/>
</dbReference>
<accession>A0A7W3QS22</accession>
<gene>
    <name evidence="1" type="ORF">HNR61_008658</name>
</gene>
<keyword evidence="2" id="KW-1185">Reference proteome</keyword>
<evidence type="ECO:0000313" key="2">
    <source>
        <dbReference type="Proteomes" id="UP000572680"/>
    </source>
</evidence>
<dbReference type="RefSeq" id="WP_182848839.1">
    <property type="nucleotide sequence ID" value="NZ_BAAALP010000017.1"/>
</dbReference>
<organism evidence="1 2">
    <name type="scientific">Actinomadura namibiensis</name>
    <dbReference type="NCBI Taxonomy" id="182080"/>
    <lineage>
        <taxon>Bacteria</taxon>
        <taxon>Bacillati</taxon>
        <taxon>Actinomycetota</taxon>
        <taxon>Actinomycetes</taxon>
        <taxon>Streptosporangiales</taxon>
        <taxon>Thermomonosporaceae</taxon>
        <taxon>Actinomadura</taxon>
    </lineage>
</organism>
<reference evidence="1 2" key="1">
    <citation type="submission" date="2020-08" db="EMBL/GenBank/DDBJ databases">
        <title>Genomic Encyclopedia of Type Strains, Phase IV (KMG-IV): sequencing the most valuable type-strain genomes for metagenomic binning, comparative biology and taxonomic classification.</title>
        <authorList>
            <person name="Goeker M."/>
        </authorList>
    </citation>
    <scope>NUCLEOTIDE SEQUENCE [LARGE SCALE GENOMIC DNA]</scope>
    <source>
        <strain evidence="1 2">DSM 44197</strain>
    </source>
</reference>
<sequence length="296" mass="31294">MSGSVTITVPERTTATFVVAADRRPSGLPSLPGPFTDEAARRVGSARLGITTHPAALSPWDLRPGARTGWLADRAHAARWHIGVTAVLPAADRPFGLRVARAMARALALAVHGVPVDADTGQVLPGPVERPSFVPADDWLGVWLPPEHEDTSDGACATAEGTADGCACVTLTTRGMGRFGLPELRLAGAGCAHGLASLNLLRTTAQRLLPLCNRPGLHRLPEQLELTGNDLAAHWGVRDPAWDGDPVPIRLTPLDPRLLRVDPPTRFPGSLNEWLGKGLPPALHELVACSPERVAA</sequence>
<proteinExistence type="predicted"/>
<comment type="caution">
    <text evidence="1">The sequence shown here is derived from an EMBL/GenBank/DDBJ whole genome shotgun (WGS) entry which is preliminary data.</text>
</comment>
<protein>
    <submittedName>
        <fullName evidence="1">Uncharacterized protein</fullName>
    </submittedName>
</protein>
<name>A0A7W3QS22_ACTNM</name>
<evidence type="ECO:0000313" key="1">
    <source>
        <dbReference type="EMBL" id="MBA8956968.1"/>
    </source>
</evidence>
<dbReference type="AlphaFoldDB" id="A0A7W3QS22"/>
<dbReference type="Proteomes" id="UP000572680">
    <property type="component" value="Unassembled WGS sequence"/>
</dbReference>